<dbReference type="InterPro" id="IPR013144">
    <property type="entry name" value="CRA_dom"/>
</dbReference>
<dbReference type="EMBL" id="KZ454994">
    <property type="protein sequence ID" value="PKI82534.1"/>
    <property type="molecule type" value="Genomic_DNA"/>
</dbReference>
<accession>A0A2N1J7L7</accession>
<dbReference type="STRING" id="2020962.A0A2N1J7L7"/>
<feature type="domain" description="CRA" evidence="1">
    <location>
        <begin position="148"/>
        <end position="245"/>
    </location>
</feature>
<protein>
    <recommendedName>
        <fullName evidence="1">CRA domain-containing protein</fullName>
    </recommendedName>
</protein>
<dbReference type="Proteomes" id="UP000232875">
    <property type="component" value="Unassembled WGS sequence"/>
</dbReference>
<evidence type="ECO:0000313" key="2">
    <source>
        <dbReference type="EMBL" id="PKI82534.1"/>
    </source>
</evidence>
<sequence length="300" mass="32973">MNDAGTVRQLVLDYLLHHGHTATASAYMRDRQGLGDVAHAQPVCKGNMEARQQVRAAIMDGRIEEAVALCDDHFSGVLRSMPVDTPPSMDLHDAALRDDERAIPAHALSLDPFHLWLNLHMQHYIEVVRALYDDYARDETAEESPLLKAALDVVQMLNTHVQYLALSDRDAYAARLDQLATLLAFSDAQHIPQPEIFDPQRRAALAAQVNAALLAYEGLPSDAVLANLVRQATYVLCKLHADKIPIPRDHALVTLGESAGMGQFLPAPLPSSSGTARRAATSAHTVIVPPWRQEQIWDAP</sequence>
<keyword evidence="3" id="KW-1185">Reference proteome</keyword>
<dbReference type="PANTHER" id="PTHR12864">
    <property type="entry name" value="RAN BINDING PROTEIN 9-RELATED"/>
    <property type="match status" value="1"/>
</dbReference>
<evidence type="ECO:0000313" key="3">
    <source>
        <dbReference type="Proteomes" id="UP000232875"/>
    </source>
</evidence>
<dbReference type="SMART" id="SM00757">
    <property type="entry name" value="CRA"/>
    <property type="match status" value="1"/>
</dbReference>
<name>A0A2N1J7L7_9BASI</name>
<reference evidence="2 3" key="1">
    <citation type="submission" date="2017-10" db="EMBL/GenBank/DDBJ databases">
        <title>A novel species of cold-tolerant Malassezia isolated from bats.</title>
        <authorList>
            <person name="Lorch J.M."/>
            <person name="Palmer J.M."/>
            <person name="Vanderwolf K.J."/>
            <person name="Schmidt K.Z."/>
            <person name="Verant M.L."/>
            <person name="Weller T.J."/>
            <person name="Blehert D.S."/>
        </authorList>
    </citation>
    <scope>NUCLEOTIDE SEQUENCE [LARGE SCALE GENOMIC DNA]</scope>
    <source>
        <strain evidence="2 3">NWHC:44797-103</strain>
    </source>
</reference>
<dbReference type="InterPro" id="IPR024964">
    <property type="entry name" value="CTLH/CRA"/>
</dbReference>
<dbReference type="Pfam" id="PF10607">
    <property type="entry name" value="CTLH"/>
    <property type="match status" value="1"/>
</dbReference>
<dbReference type="OrthoDB" id="8048523at2759"/>
<evidence type="ECO:0000259" key="1">
    <source>
        <dbReference type="SMART" id="SM00757"/>
    </source>
</evidence>
<dbReference type="AlphaFoldDB" id="A0A2N1J7L7"/>
<organism evidence="2 3">
    <name type="scientific">Malassezia vespertilionis</name>
    <dbReference type="NCBI Taxonomy" id="2020962"/>
    <lineage>
        <taxon>Eukaryota</taxon>
        <taxon>Fungi</taxon>
        <taxon>Dikarya</taxon>
        <taxon>Basidiomycota</taxon>
        <taxon>Ustilaginomycotina</taxon>
        <taxon>Malasseziomycetes</taxon>
        <taxon>Malasseziales</taxon>
        <taxon>Malasseziaceae</taxon>
        <taxon>Malassezia</taxon>
    </lineage>
</organism>
<proteinExistence type="predicted"/>
<gene>
    <name evidence="2" type="ORF">MVES_003343</name>
</gene>
<dbReference type="InterPro" id="IPR050618">
    <property type="entry name" value="Ubq-SigPath_Reg"/>
</dbReference>